<dbReference type="InterPro" id="IPR019587">
    <property type="entry name" value="Polyketide_cyclase/dehydratase"/>
</dbReference>
<name>A0AAP2Z5X8_9EURY</name>
<dbReference type="Gene3D" id="3.30.530.20">
    <property type="match status" value="1"/>
</dbReference>
<evidence type="ECO:0000313" key="2">
    <source>
        <dbReference type="Proteomes" id="UP001321047"/>
    </source>
</evidence>
<dbReference type="Proteomes" id="UP001321047">
    <property type="component" value="Unassembled WGS sequence"/>
</dbReference>
<protein>
    <submittedName>
        <fullName evidence="1">SRPBCC family protein</fullName>
    </submittedName>
</protein>
<reference evidence="1 2" key="1">
    <citation type="submission" date="2022-09" db="EMBL/GenBank/DDBJ databases">
        <title>Enrichment on poylsaccharides allowed isolation of novel metabolic and taxonomic groups of Haloarchaea.</title>
        <authorList>
            <person name="Sorokin D.Y."/>
            <person name="Elcheninov A.G."/>
            <person name="Khizhniak T.V."/>
            <person name="Kolganova T.V."/>
            <person name="Kublanov I.V."/>
        </authorList>
    </citation>
    <scope>NUCLEOTIDE SEQUENCE [LARGE SCALE GENOMIC DNA]</scope>
    <source>
        <strain evidence="1 2">AArc-curdl1</strain>
    </source>
</reference>
<dbReference type="EMBL" id="JAOPJZ010000001">
    <property type="protein sequence ID" value="MCU4750753.1"/>
    <property type="molecule type" value="Genomic_DNA"/>
</dbReference>
<evidence type="ECO:0000313" key="1">
    <source>
        <dbReference type="EMBL" id="MCU4750753.1"/>
    </source>
</evidence>
<dbReference type="AlphaFoldDB" id="A0AAP2Z5X8"/>
<dbReference type="CDD" id="cd07812">
    <property type="entry name" value="SRPBCC"/>
    <property type="match status" value="1"/>
</dbReference>
<keyword evidence="2" id="KW-1185">Reference proteome</keyword>
<dbReference type="InterPro" id="IPR023393">
    <property type="entry name" value="START-like_dom_sf"/>
</dbReference>
<proteinExistence type="predicted"/>
<dbReference type="SUPFAM" id="SSF55961">
    <property type="entry name" value="Bet v1-like"/>
    <property type="match status" value="1"/>
</dbReference>
<dbReference type="RefSeq" id="WP_342805837.1">
    <property type="nucleotide sequence ID" value="NZ_JAOPJZ010000001.1"/>
</dbReference>
<gene>
    <name evidence="1" type="ORF">OB919_01955</name>
</gene>
<comment type="caution">
    <text evidence="1">The sequence shown here is derived from an EMBL/GenBank/DDBJ whole genome shotgun (WGS) entry which is preliminary data.</text>
</comment>
<dbReference type="Pfam" id="PF10604">
    <property type="entry name" value="Polyketide_cyc2"/>
    <property type="match status" value="1"/>
</dbReference>
<sequence>MTVRVNRSFELGASPERVWEFIADPEKRARSISVVTGYTTNDPEGIRATWDVKLPLPLITRTVEVDTEDVIRRPPEYVKFVGRSKLLDVTGEHEIVETEAGSRLENTFVVDGHLPGVEKFFKRNLDSELKNLQRELERDIRRDTI</sequence>
<accession>A0AAP2Z5X8</accession>
<organism evidence="1 2">
    <name type="scientific">Natronosalvus hydrolyticus</name>
    <dbReference type="NCBI Taxonomy" id="2979988"/>
    <lineage>
        <taxon>Archaea</taxon>
        <taxon>Methanobacteriati</taxon>
        <taxon>Methanobacteriota</taxon>
        <taxon>Stenosarchaea group</taxon>
        <taxon>Halobacteria</taxon>
        <taxon>Halobacteriales</taxon>
        <taxon>Natrialbaceae</taxon>
        <taxon>Natronosalvus</taxon>
    </lineage>
</organism>